<dbReference type="Proteomes" id="UP001220395">
    <property type="component" value="Chromosome"/>
</dbReference>
<protein>
    <submittedName>
        <fullName evidence="3">Pilus assembly protein</fullName>
    </submittedName>
</protein>
<keyword evidence="4" id="KW-1185">Reference proteome</keyword>
<feature type="domain" description="TadE-like" evidence="2">
    <location>
        <begin position="10"/>
        <end position="50"/>
    </location>
</feature>
<dbReference type="InterPro" id="IPR012495">
    <property type="entry name" value="TadE-like_dom"/>
</dbReference>
<evidence type="ECO:0000313" key="3">
    <source>
        <dbReference type="EMBL" id="WCT74598.1"/>
    </source>
</evidence>
<keyword evidence="1" id="KW-0812">Transmembrane</keyword>
<gene>
    <name evidence="3" type="ORF">PQ455_05040</name>
</gene>
<accession>A0ABY7TMY1</accession>
<reference evidence="3 4" key="1">
    <citation type="submission" date="2023-02" db="EMBL/GenBank/DDBJ databases">
        <title>Genome sequence of Sphingomonas naphthae.</title>
        <authorList>
            <person name="Kim S."/>
            <person name="Heo J."/>
            <person name="Kwon S.-W."/>
        </authorList>
    </citation>
    <scope>NUCLEOTIDE SEQUENCE [LARGE SCALE GENOMIC DNA]</scope>
    <source>
        <strain evidence="3 4">KACC 18716</strain>
    </source>
</reference>
<name>A0ABY7TMY1_9SPHN</name>
<keyword evidence="1" id="KW-1133">Transmembrane helix</keyword>
<keyword evidence="1" id="KW-0472">Membrane</keyword>
<dbReference type="RefSeq" id="WP_273689769.1">
    <property type="nucleotide sequence ID" value="NZ_CP117411.1"/>
</dbReference>
<proteinExistence type="predicted"/>
<evidence type="ECO:0000259" key="2">
    <source>
        <dbReference type="Pfam" id="PF07811"/>
    </source>
</evidence>
<evidence type="ECO:0000313" key="4">
    <source>
        <dbReference type="Proteomes" id="UP001220395"/>
    </source>
</evidence>
<dbReference type="EMBL" id="CP117411">
    <property type="protein sequence ID" value="WCT74598.1"/>
    <property type="molecule type" value="Genomic_DNA"/>
</dbReference>
<sequence length="161" mass="16858">MRRLLSSERGTATIEFALVSLFFFGLVVVALDFGAYVQQKLRLGAAVEQGSIMAFNTRDSVVPANVSNYISAAARTATAPTTAITCNQGQACTNTGRTCACYNAASKAFTAAASCSATCTDGALAGYYMTITSTTPYQAMIVPDALLSGRNLVQTAVVRLQ</sequence>
<dbReference type="Pfam" id="PF07811">
    <property type="entry name" value="TadE"/>
    <property type="match status" value="1"/>
</dbReference>
<evidence type="ECO:0000256" key="1">
    <source>
        <dbReference type="SAM" id="Phobius"/>
    </source>
</evidence>
<organism evidence="3 4">
    <name type="scientific">Sphingomonas naphthae</name>
    <dbReference type="NCBI Taxonomy" id="1813468"/>
    <lineage>
        <taxon>Bacteria</taxon>
        <taxon>Pseudomonadati</taxon>
        <taxon>Pseudomonadota</taxon>
        <taxon>Alphaproteobacteria</taxon>
        <taxon>Sphingomonadales</taxon>
        <taxon>Sphingomonadaceae</taxon>
        <taxon>Sphingomonas</taxon>
    </lineage>
</organism>
<feature type="transmembrane region" description="Helical" evidence="1">
    <location>
        <begin position="12"/>
        <end position="37"/>
    </location>
</feature>